<dbReference type="Proteomes" id="UP001292094">
    <property type="component" value="Unassembled WGS sequence"/>
</dbReference>
<protein>
    <submittedName>
        <fullName evidence="5">Uncharacterized protein</fullName>
    </submittedName>
</protein>
<feature type="compositionally biased region" description="Polar residues" evidence="4">
    <location>
        <begin position="328"/>
        <end position="337"/>
    </location>
</feature>
<feature type="compositionally biased region" description="Basic residues" evidence="4">
    <location>
        <begin position="767"/>
        <end position="778"/>
    </location>
</feature>
<feature type="compositionally biased region" description="Basic and acidic residues" evidence="4">
    <location>
        <begin position="583"/>
        <end position="598"/>
    </location>
</feature>
<evidence type="ECO:0000313" key="5">
    <source>
        <dbReference type="EMBL" id="KAK4315156.1"/>
    </source>
</evidence>
<sequence length="864" mass="97557">MYLSKQTAALREVNDSRLRIYEQLEVSIQELEKNNQRLSAESQSDKRKIKSLTNTLESLETKCEDLQRQQQQHQHQQQQQKQQQQQQQQRGRSKKKSLISDEQLLRRSLSCEAQTQSCEEDEEEEWRKALVEETEGKVREVRRNLTLEVNRREEMEIQVSCLSQENAVLQEQLNVLRAREEGVVRSLEDELASLDDSTSSRLCRKCLGDVETASNPTLYDLTDSIEDTDASIESVHGECALIRLKNGGYAWGSQESLASIGHVVGGGSGGTSPGLGGMGGVGGRGVAGTDAPQHNSLLSELDTSYRILIEKYEALLEAREQQQQQNNPHNTSSNTSLALIHPGGVDDLSGPMSLMMTEDTHDNTLTDIGGIGVGISGIGIGVNGSRCQRCNTCSCHTNDVVTVDTNRPKSNLLEEFSEVETSSSGFSDGESRTSNKSTQTTTTTTTTIMDDDYLATPTPKCLDLNSPVNPCDRRFQAAPEYKKLFQEIFTVLKKTVDENDDNNHHNQQQLLQQQHNILQHLQLHQQNIEWQESIQQQENIDPSQMSQQQQQQQQEQESHTSTSAPDTQTGVVSGEGIDGSKQLSDEAEKRREENEERRGRRKSRKEQQQQQQQQQQQKDDVVVEKERERVRENTTPAPSDPPLLPLPLITTKPHRPDSLDLISNHSGSSSRASSRQKRRRQRQVQRLQQQLVLDNSNHSYQQQQQQQQHNRHHRREHQPPPQPPQQLLQEDYPNLDIQDGGGDGGNNNNNNNNRSRTFYNSRGGRCEHHRSRKQHRKQQQQQPPQQPRSDSDSRCSVAVASTSTFSTTITTTTANNTSSSSSSTIAPPKINFPSVEVAKLRKLEMSYAEALKLSMSRSQYNRRY</sequence>
<evidence type="ECO:0000256" key="4">
    <source>
        <dbReference type="SAM" id="MobiDB-lite"/>
    </source>
</evidence>
<evidence type="ECO:0000256" key="3">
    <source>
        <dbReference type="SAM" id="Coils"/>
    </source>
</evidence>
<keyword evidence="2 3" id="KW-0175">Coiled coil</keyword>
<feature type="compositionally biased region" description="Low complexity" evidence="4">
    <location>
        <begin position="663"/>
        <end position="673"/>
    </location>
</feature>
<comment type="similarity">
    <text evidence="1">Belongs to the CDR2 family.</text>
</comment>
<feature type="compositionally biased region" description="Basic and acidic residues" evidence="4">
    <location>
        <begin position="617"/>
        <end position="632"/>
    </location>
</feature>
<feature type="region of interest" description="Disordered" evidence="4">
    <location>
        <begin position="413"/>
        <end position="443"/>
    </location>
</feature>
<proteinExistence type="inferred from homology"/>
<feature type="region of interest" description="Disordered" evidence="4">
    <location>
        <begin position="64"/>
        <end position="98"/>
    </location>
</feature>
<feature type="region of interest" description="Disordered" evidence="4">
    <location>
        <begin position="537"/>
        <end position="799"/>
    </location>
</feature>
<keyword evidence="6" id="KW-1185">Reference proteome</keyword>
<feature type="region of interest" description="Disordered" evidence="4">
    <location>
        <begin position="319"/>
        <end position="344"/>
    </location>
</feature>
<dbReference type="PANTHER" id="PTHR19232:SF7">
    <property type="entry name" value="CENTROCORTIN, ISOFORM A"/>
    <property type="match status" value="1"/>
</dbReference>
<dbReference type="AlphaFoldDB" id="A0AAE1UC06"/>
<gene>
    <name evidence="5" type="ORF">Pmani_013605</name>
</gene>
<evidence type="ECO:0000256" key="1">
    <source>
        <dbReference type="ARBA" id="ARBA00009019"/>
    </source>
</evidence>
<evidence type="ECO:0000256" key="2">
    <source>
        <dbReference type="ARBA" id="ARBA00023054"/>
    </source>
</evidence>
<feature type="compositionally biased region" description="Low complexity" evidence="4">
    <location>
        <begin position="543"/>
        <end position="555"/>
    </location>
</feature>
<dbReference type="PANTHER" id="PTHR19232">
    <property type="entry name" value="CENTROCORTIN FAMILY MEMBER"/>
    <property type="match status" value="1"/>
</dbReference>
<name>A0AAE1UC06_9EUCA</name>
<feature type="compositionally biased region" description="Low complexity" evidence="4">
    <location>
        <begin position="68"/>
        <end position="90"/>
    </location>
</feature>
<feature type="compositionally biased region" description="Polar residues" evidence="4">
    <location>
        <begin position="559"/>
        <end position="571"/>
    </location>
</feature>
<dbReference type="EMBL" id="JAWZYT010001134">
    <property type="protein sequence ID" value="KAK4315156.1"/>
    <property type="molecule type" value="Genomic_DNA"/>
</dbReference>
<feature type="compositionally biased region" description="Polar residues" evidence="4">
    <location>
        <begin position="691"/>
        <end position="700"/>
    </location>
</feature>
<accession>A0AAE1UC06</accession>
<comment type="caution">
    <text evidence="5">The sequence shown here is derived from an EMBL/GenBank/DDBJ whole genome shotgun (WGS) entry which is preliminary data.</text>
</comment>
<feature type="coiled-coil region" evidence="3">
    <location>
        <begin position="152"/>
        <end position="179"/>
    </location>
</feature>
<feature type="compositionally biased region" description="Polar residues" evidence="4">
    <location>
        <begin position="419"/>
        <end position="437"/>
    </location>
</feature>
<organism evidence="5 6">
    <name type="scientific">Petrolisthes manimaculis</name>
    <dbReference type="NCBI Taxonomy" id="1843537"/>
    <lineage>
        <taxon>Eukaryota</taxon>
        <taxon>Metazoa</taxon>
        <taxon>Ecdysozoa</taxon>
        <taxon>Arthropoda</taxon>
        <taxon>Crustacea</taxon>
        <taxon>Multicrustacea</taxon>
        <taxon>Malacostraca</taxon>
        <taxon>Eumalacostraca</taxon>
        <taxon>Eucarida</taxon>
        <taxon>Decapoda</taxon>
        <taxon>Pleocyemata</taxon>
        <taxon>Anomura</taxon>
        <taxon>Galatheoidea</taxon>
        <taxon>Porcellanidae</taxon>
        <taxon>Petrolisthes</taxon>
    </lineage>
</organism>
<feature type="compositionally biased region" description="Basic residues" evidence="4">
    <location>
        <begin position="674"/>
        <end position="683"/>
    </location>
</feature>
<evidence type="ECO:0000313" key="6">
    <source>
        <dbReference type="Proteomes" id="UP001292094"/>
    </source>
</evidence>
<dbReference type="InterPro" id="IPR026079">
    <property type="entry name" value="CDR2"/>
</dbReference>
<reference evidence="5" key="1">
    <citation type="submission" date="2023-11" db="EMBL/GenBank/DDBJ databases">
        <title>Genome assemblies of two species of porcelain crab, Petrolisthes cinctipes and Petrolisthes manimaculis (Anomura: Porcellanidae).</title>
        <authorList>
            <person name="Angst P."/>
        </authorList>
    </citation>
    <scope>NUCLEOTIDE SEQUENCE</scope>
    <source>
        <strain evidence="5">PB745_02</strain>
        <tissue evidence="5">Gill</tissue>
    </source>
</reference>